<dbReference type="SUPFAM" id="SSF46785">
    <property type="entry name" value="Winged helix' DNA-binding domain"/>
    <property type="match status" value="1"/>
</dbReference>
<dbReference type="InterPro" id="IPR000835">
    <property type="entry name" value="HTH_MarR-typ"/>
</dbReference>
<dbReference type="Pfam" id="PF12802">
    <property type="entry name" value="MarR_2"/>
    <property type="match status" value="1"/>
</dbReference>
<reference evidence="4" key="1">
    <citation type="journal article" date="2019" name="Int. J. Syst. Evol. Microbiol.">
        <title>The Global Catalogue of Microorganisms (GCM) 10K type strain sequencing project: providing services to taxonomists for standard genome sequencing and annotation.</title>
        <authorList>
            <consortium name="The Broad Institute Genomics Platform"/>
            <consortium name="The Broad Institute Genome Sequencing Center for Infectious Disease"/>
            <person name="Wu L."/>
            <person name="Ma J."/>
        </authorList>
    </citation>
    <scope>NUCLEOTIDE SEQUENCE [LARGE SCALE GENOMIC DNA]</scope>
    <source>
        <strain evidence="4">JCM 17441</strain>
    </source>
</reference>
<gene>
    <name evidence="3" type="ORF">GCM10022255_040580</name>
</gene>
<accession>A0ABP8D9Q7</accession>
<dbReference type="RefSeq" id="WP_345128661.1">
    <property type="nucleotide sequence ID" value="NZ_BAABAT010000010.1"/>
</dbReference>
<dbReference type="SMART" id="SM00347">
    <property type="entry name" value="HTH_MARR"/>
    <property type="match status" value="1"/>
</dbReference>
<feature type="region of interest" description="Disordered" evidence="1">
    <location>
        <begin position="1"/>
        <end position="21"/>
    </location>
</feature>
<keyword evidence="4" id="KW-1185">Reference proteome</keyword>
<dbReference type="EMBL" id="BAABAT010000010">
    <property type="protein sequence ID" value="GAA4250728.1"/>
    <property type="molecule type" value="Genomic_DNA"/>
</dbReference>
<evidence type="ECO:0000256" key="1">
    <source>
        <dbReference type="SAM" id="MobiDB-lite"/>
    </source>
</evidence>
<dbReference type="InterPro" id="IPR036388">
    <property type="entry name" value="WH-like_DNA-bd_sf"/>
</dbReference>
<dbReference type="InterPro" id="IPR039422">
    <property type="entry name" value="MarR/SlyA-like"/>
</dbReference>
<feature type="compositionally biased region" description="Low complexity" evidence="1">
    <location>
        <begin position="8"/>
        <end position="18"/>
    </location>
</feature>
<dbReference type="PANTHER" id="PTHR33164:SF99">
    <property type="entry name" value="MARR FAMILY REGULATORY PROTEIN"/>
    <property type="match status" value="1"/>
</dbReference>
<evidence type="ECO:0000313" key="4">
    <source>
        <dbReference type="Proteomes" id="UP001500620"/>
    </source>
</evidence>
<sequence>MEDTELLPAPDGAGAPADDGPRWLNDDEFRAWIGYRRMRALLDLQLARQLAADQGLSEPDYDVLTSLSDAEDRRIRLSEMADRMLWSKSRLSHHVTRMQQRGLVTRQECPSDGRGAFIVLTDLGMETLRAAAPGHVAAVRAHFIDLMTDEQVRVLGEVTETVLEHLRRHVD</sequence>
<protein>
    <submittedName>
        <fullName evidence="3">MarR family transcriptional regulator</fullName>
    </submittedName>
</protein>
<dbReference type="PROSITE" id="PS50995">
    <property type="entry name" value="HTH_MARR_2"/>
    <property type="match status" value="1"/>
</dbReference>
<dbReference type="Gene3D" id="1.10.10.10">
    <property type="entry name" value="Winged helix-like DNA-binding domain superfamily/Winged helix DNA-binding domain"/>
    <property type="match status" value="1"/>
</dbReference>
<evidence type="ECO:0000259" key="2">
    <source>
        <dbReference type="PROSITE" id="PS50995"/>
    </source>
</evidence>
<dbReference type="PANTHER" id="PTHR33164">
    <property type="entry name" value="TRANSCRIPTIONAL REGULATOR, MARR FAMILY"/>
    <property type="match status" value="1"/>
</dbReference>
<feature type="domain" description="HTH marR-type" evidence="2">
    <location>
        <begin position="28"/>
        <end position="164"/>
    </location>
</feature>
<dbReference type="Proteomes" id="UP001500620">
    <property type="component" value="Unassembled WGS sequence"/>
</dbReference>
<organism evidence="3 4">
    <name type="scientific">Dactylosporangium darangshiense</name>
    <dbReference type="NCBI Taxonomy" id="579108"/>
    <lineage>
        <taxon>Bacteria</taxon>
        <taxon>Bacillati</taxon>
        <taxon>Actinomycetota</taxon>
        <taxon>Actinomycetes</taxon>
        <taxon>Micromonosporales</taxon>
        <taxon>Micromonosporaceae</taxon>
        <taxon>Dactylosporangium</taxon>
    </lineage>
</organism>
<proteinExistence type="predicted"/>
<comment type="caution">
    <text evidence="3">The sequence shown here is derived from an EMBL/GenBank/DDBJ whole genome shotgun (WGS) entry which is preliminary data.</text>
</comment>
<name>A0ABP8D9Q7_9ACTN</name>
<evidence type="ECO:0000313" key="3">
    <source>
        <dbReference type="EMBL" id="GAA4250728.1"/>
    </source>
</evidence>
<dbReference type="InterPro" id="IPR036390">
    <property type="entry name" value="WH_DNA-bd_sf"/>
</dbReference>